<evidence type="ECO:0000313" key="3">
    <source>
        <dbReference type="Proteomes" id="UP000221777"/>
    </source>
</evidence>
<proteinExistence type="predicted"/>
<gene>
    <name evidence="2" type="ORF">vBEcoMECOO78_51</name>
</gene>
<dbReference type="GO" id="GO:0006353">
    <property type="term" value="P:DNA-templated transcription termination"/>
    <property type="evidence" value="ECO:0007669"/>
    <property type="project" value="InterPro"/>
</dbReference>
<evidence type="ECO:0000313" key="2">
    <source>
        <dbReference type="EMBL" id="ARM70456.1"/>
    </source>
</evidence>
<dbReference type="Pfam" id="PF07498">
    <property type="entry name" value="Rho_N"/>
    <property type="match status" value="1"/>
</dbReference>
<dbReference type="EMBL" id="KY705409">
    <property type="protein sequence ID" value="ARM70456.1"/>
    <property type="molecule type" value="Genomic_DNA"/>
</dbReference>
<dbReference type="SMART" id="SM00959">
    <property type="entry name" value="Rho_N"/>
    <property type="match status" value="1"/>
</dbReference>
<feature type="domain" description="Rho termination factor-like N-terminal" evidence="1">
    <location>
        <begin position="71"/>
        <end position="113"/>
    </location>
</feature>
<accession>A0A1W6JT77</accession>
<dbReference type="Proteomes" id="UP000221777">
    <property type="component" value="Segment"/>
</dbReference>
<name>A0A1W6JT77_9CAUD</name>
<dbReference type="InterPro" id="IPR011112">
    <property type="entry name" value="Rho-like_N"/>
</dbReference>
<evidence type="ECO:0000259" key="1">
    <source>
        <dbReference type="SMART" id="SM00959"/>
    </source>
</evidence>
<keyword evidence="3" id="KW-1185">Reference proteome</keyword>
<dbReference type="OrthoDB" id="20826at10239"/>
<dbReference type="InterPro" id="IPR036269">
    <property type="entry name" value="Rho_N_sf"/>
</dbReference>
<organism evidence="2 3">
    <name type="scientific">Escherichia phage vB_EcoM_ECOO78</name>
    <dbReference type="NCBI Taxonomy" id="1970797"/>
    <lineage>
        <taxon>Viruses</taxon>
        <taxon>Duplodnaviria</taxon>
        <taxon>Heunggongvirae</taxon>
        <taxon>Uroviricota</taxon>
        <taxon>Caudoviricetes</taxon>
        <taxon>Iiscvirinae</taxon>
        <taxon>Jilinvirus</taxon>
        <taxon>Jilinvirus ECOO78</taxon>
    </lineage>
</organism>
<dbReference type="SUPFAM" id="SSF68912">
    <property type="entry name" value="Rho N-terminal domain-like"/>
    <property type="match status" value="1"/>
</dbReference>
<reference evidence="3" key="1">
    <citation type="submission" date="2017-03" db="EMBL/GenBank/DDBJ databases">
        <authorList>
            <person name="Guo Z."/>
            <person name="Lei L."/>
            <person name="Yang J."/>
        </authorList>
    </citation>
    <scope>NUCLEOTIDE SEQUENCE [LARGE SCALE GENOMIC DNA]</scope>
</reference>
<protein>
    <recommendedName>
        <fullName evidence="1">Rho termination factor-like N-terminal domain-containing protein</fullName>
    </recommendedName>
</protein>
<sequence>MAASAAIVLSNRRQFMPGTYVLKLTSAIAISGEVMKAGSLVEVSELEAKNLLSRGKAEMHDEQPARDDDVEITKMNKDQLIAIAEQMEIEGADKMTKAQLIEAIEAAGEIKEGDE</sequence>